<evidence type="ECO:0000256" key="1">
    <source>
        <dbReference type="ARBA" id="ARBA00001494"/>
    </source>
</evidence>
<feature type="domain" description="Fumarate lyase N-terminal" evidence="5">
    <location>
        <begin position="17"/>
        <end position="345"/>
    </location>
</feature>
<dbReference type="Gene3D" id="1.10.40.30">
    <property type="entry name" value="Fumarase/aspartase (C-terminal domain)"/>
    <property type="match status" value="1"/>
</dbReference>
<gene>
    <name evidence="7" type="ORF">LJ207_03930</name>
</gene>
<dbReference type="PANTHER" id="PTHR42696">
    <property type="entry name" value="ASPARTATE AMMONIA-LYASE"/>
    <property type="match status" value="1"/>
</dbReference>
<dbReference type="InterPro" id="IPR022761">
    <property type="entry name" value="Fumarate_lyase_N"/>
</dbReference>
<dbReference type="InterPro" id="IPR008948">
    <property type="entry name" value="L-Aspartase-like"/>
</dbReference>
<dbReference type="RefSeq" id="WP_229344259.1">
    <property type="nucleotide sequence ID" value="NZ_JAJFAT010000004.1"/>
</dbReference>
<accession>A0AAW4WVA6</accession>
<dbReference type="Gene3D" id="1.10.275.10">
    <property type="entry name" value="Fumarase/aspartase (N-terminal domain)"/>
    <property type="match status" value="1"/>
</dbReference>
<evidence type="ECO:0000256" key="3">
    <source>
        <dbReference type="ARBA" id="ARBA00022605"/>
    </source>
</evidence>
<proteinExistence type="predicted"/>
<sequence length="470" mass="51686">MKKDTKNNYRIESDSIGEKKLAAESYFGINTIRALENFSLSRKKVHPDLIKSIAMIKYAAAQTNQEIDLLETDKAEAIKSAAQEIIEGEFDHLFKLDALQGGAGTSSNMMVNEIIANRALEIMGHQKGEYKYLHPNDDVNKGQSTNDVYPTALRIAVLNLLKKLTESIANLQDALQKKEKEFAGVIKLARTQLQDAVPITLGQEFSAYAEAVNRDRWRLYKITDRLKKINLGGTAVGTGLNTSWAYIYKIAKNIRAVSGLSLAHSENMIDITQNMDIFVEVSGLLKSAAVNLNKIANDLRLLASGPKGGLAEISLSEVQAGSSIMPGKVNPVICEMINQLVIEVISGDQAITLAAKEGQLELNAFAPSIAHHLLTMIEEMTNGIDIFINKTITKVEANPERCRELLEGSLAQLTALVPHIGYDNAVKIAKKVLKDDNKNIKELIVEEGLLSEAQLEELLTVEKMTGLYNL</sequence>
<evidence type="ECO:0000313" key="8">
    <source>
        <dbReference type="Proteomes" id="UP001199296"/>
    </source>
</evidence>
<evidence type="ECO:0000256" key="2">
    <source>
        <dbReference type="ARBA" id="ARBA00012992"/>
    </source>
</evidence>
<dbReference type="Pfam" id="PF00206">
    <property type="entry name" value="Lyase_1"/>
    <property type="match status" value="1"/>
</dbReference>
<dbReference type="PRINTS" id="PR00149">
    <property type="entry name" value="FUMRATELYASE"/>
</dbReference>
<dbReference type="AlphaFoldDB" id="A0AAW4WVA6"/>
<dbReference type="Gene3D" id="1.20.200.10">
    <property type="entry name" value="Fumarase/aspartase (Central domain)"/>
    <property type="match status" value="1"/>
</dbReference>
<dbReference type="FunFam" id="1.10.40.30:FF:000002">
    <property type="entry name" value="Fumarate hydratase class II"/>
    <property type="match status" value="1"/>
</dbReference>
<dbReference type="Proteomes" id="UP001199296">
    <property type="component" value="Unassembled WGS sequence"/>
</dbReference>
<evidence type="ECO:0000259" key="6">
    <source>
        <dbReference type="Pfam" id="PF10415"/>
    </source>
</evidence>
<dbReference type="GO" id="GO:0008797">
    <property type="term" value="F:aspartate ammonia-lyase activity"/>
    <property type="evidence" value="ECO:0007669"/>
    <property type="project" value="UniProtKB-EC"/>
</dbReference>
<dbReference type="EMBL" id="JAJFAT010000004">
    <property type="protein sequence ID" value="MCC3144470.1"/>
    <property type="molecule type" value="Genomic_DNA"/>
</dbReference>
<dbReference type="CDD" id="cd01357">
    <property type="entry name" value="Aspartase"/>
    <property type="match status" value="1"/>
</dbReference>
<keyword evidence="3" id="KW-0028">Amino-acid biosynthesis</keyword>
<feature type="domain" description="Fumarase C C-terminal" evidence="6">
    <location>
        <begin position="414"/>
        <end position="466"/>
    </location>
</feature>
<dbReference type="GO" id="GO:0006099">
    <property type="term" value="P:tricarboxylic acid cycle"/>
    <property type="evidence" value="ECO:0007669"/>
    <property type="project" value="InterPro"/>
</dbReference>
<dbReference type="FunFam" id="1.10.275.10:FF:000001">
    <property type="entry name" value="Fumarate hydratase, mitochondrial"/>
    <property type="match status" value="1"/>
</dbReference>
<dbReference type="GO" id="GO:0008652">
    <property type="term" value="P:amino acid biosynthetic process"/>
    <property type="evidence" value="ECO:0007669"/>
    <property type="project" value="UniProtKB-KW"/>
</dbReference>
<dbReference type="GO" id="GO:0006531">
    <property type="term" value="P:aspartate metabolic process"/>
    <property type="evidence" value="ECO:0007669"/>
    <property type="project" value="TreeGrafter"/>
</dbReference>
<dbReference type="InterPro" id="IPR018951">
    <property type="entry name" value="Fumarase_C_C"/>
</dbReference>
<protein>
    <recommendedName>
        <fullName evidence="2">aspartate ammonia-lyase</fullName>
        <ecNumber evidence="2">4.3.1.1</ecNumber>
    </recommendedName>
</protein>
<organism evidence="7 8">
    <name type="scientific">Halanaerobium polyolivorans</name>
    <dbReference type="NCBI Taxonomy" id="2886943"/>
    <lineage>
        <taxon>Bacteria</taxon>
        <taxon>Bacillati</taxon>
        <taxon>Bacillota</taxon>
        <taxon>Clostridia</taxon>
        <taxon>Halanaerobiales</taxon>
        <taxon>Halanaerobiaceae</taxon>
        <taxon>Halanaerobium</taxon>
    </lineage>
</organism>
<dbReference type="PROSITE" id="PS00163">
    <property type="entry name" value="FUMARATE_LYASES"/>
    <property type="match status" value="1"/>
</dbReference>
<name>A0AAW4WVA6_9FIRM</name>
<dbReference type="SUPFAM" id="SSF48557">
    <property type="entry name" value="L-aspartase-like"/>
    <property type="match status" value="1"/>
</dbReference>
<dbReference type="FunFam" id="1.20.200.10:FF:000001">
    <property type="entry name" value="Fumarate hydratase, mitochondrial"/>
    <property type="match status" value="1"/>
</dbReference>
<dbReference type="EC" id="4.3.1.1" evidence="2"/>
<evidence type="ECO:0000259" key="5">
    <source>
        <dbReference type="Pfam" id="PF00206"/>
    </source>
</evidence>
<dbReference type="InterPro" id="IPR000362">
    <property type="entry name" value="Fumarate_lyase_fam"/>
</dbReference>
<dbReference type="GO" id="GO:0005829">
    <property type="term" value="C:cytosol"/>
    <property type="evidence" value="ECO:0007669"/>
    <property type="project" value="TreeGrafter"/>
</dbReference>
<dbReference type="Pfam" id="PF10415">
    <property type="entry name" value="FumaraseC_C"/>
    <property type="match status" value="1"/>
</dbReference>
<comment type="caution">
    <text evidence="7">The sequence shown here is derived from an EMBL/GenBank/DDBJ whole genome shotgun (WGS) entry which is preliminary data.</text>
</comment>
<dbReference type="PANTHER" id="PTHR42696:SF2">
    <property type="entry name" value="ASPARTATE AMMONIA-LYASE"/>
    <property type="match status" value="1"/>
</dbReference>
<dbReference type="InterPro" id="IPR051546">
    <property type="entry name" value="Aspartate_Ammonia-Lyase"/>
</dbReference>
<evidence type="ECO:0000256" key="4">
    <source>
        <dbReference type="ARBA" id="ARBA00023239"/>
    </source>
</evidence>
<evidence type="ECO:0000313" key="7">
    <source>
        <dbReference type="EMBL" id="MCC3144470.1"/>
    </source>
</evidence>
<dbReference type="InterPro" id="IPR024083">
    <property type="entry name" value="Fumarase/histidase_N"/>
</dbReference>
<comment type="catalytic activity">
    <reaction evidence="1">
        <text>L-aspartate = fumarate + NH4(+)</text>
        <dbReference type="Rhea" id="RHEA:16601"/>
        <dbReference type="ChEBI" id="CHEBI:28938"/>
        <dbReference type="ChEBI" id="CHEBI:29806"/>
        <dbReference type="ChEBI" id="CHEBI:29991"/>
        <dbReference type="EC" id="4.3.1.1"/>
    </reaction>
</comment>
<keyword evidence="4" id="KW-0456">Lyase</keyword>
<dbReference type="NCBIfam" id="NF008909">
    <property type="entry name" value="PRK12273.1"/>
    <property type="match status" value="1"/>
</dbReference>
<reference evidence="7 8" key="1">
    <citation type="submission" date="2021-10" db="EMBL/GenBank/DDBJ databases">
        <authorList>
            <person name="Grouzdev D.S."/>
            <person name="Pantiukh K.S."/>
            <person name="Krutkina M.S."/>
        </authorList>
    </citation>
    <scope>NUCLEOTIDE SEQUENCE [LARGE SCALE GENOMIC DNA]</scope>
    <source>
        <strain evidence="7 8">Z-7514</strain>
    </source>
</reference>
<dbReference type="InterPro" id="IPR020557">
    <property type="entry name" value="Fumarate_lyase_CS"/>
</dbReference>
<keyword evidence="8" id="KW-1185">Reference proteome</keyword>